<keyword evidence="4" id="KW-1185">Reference proteome</keyword>
<gene>
    <name evidence="3" type="ORF">D3879_24540</name>
</gene>
<organism evidence="3 4">
    <name type="scientific">Pseudomonas cavernicola</name>
    <dbReference type="NCBI Taxonomy" id="2320866"/>
    <lineage>
        <taxon>Bacteria</taxon>
        <taxon>Pseudomonadati</taxon>
        <taxon>Pseudomonadota</taxon>
        <taxon>Gammaproteobacteria</taxon>
        <taxon>Pseudomonadales</taxon>
        <taxon>Pseudomonadaceae</taxon>
        <taxon>Pseudomonas</taxon>
    </lineage>
</organism>
<sequence length="353" mass="38741">MRAIEMTRIKSSLVFTSMLSMAALFAGAAQAADLTIISFGGAIQKAQRASYYEPFEKTGAAKIVAGEYNGDMAKIKAMVDTGYVTWDLVEMDGNSLARSCEEGLIEKLDWSKIPSKKDLMPEAVSECGAGTLVWSAGIAYNADKLTTAPTSWADFWDLEKFPGKRGLRKSAVHTLEFALLADGVPKDQVYSVLNTPAGVERAFKKLDQIKPSIQWWEAGAQPQQWLAAGDVVMTSAYNGRIKDAQREGMNLKLVWNQSLFDLDHWAIIRGSKNKALAQQFIEFASNTANQKVFAGEIAYGPTNMPAVQSLSPEVTADLPTAPANLEQALATNNEFWLDHAEDLEERFNAWAAR</sequence>
<dbReference type="SUPFAM" id="SSF53850">
    <property type="entry name" value="Periplasmic binding protein-like II"/>
    <property type="match status" value="1"/>
</dbReference>
<reference evidence="3 4" key="1">
    <citation type="submission" date="2018-09" db="EMBL/GenBank/DDBJ databases">
        <authorList>
            <person name="Zhu H."/>
        </authorList>
    </citation>
    <scope>NUCLEOTIDE SEQUENCE [LARGE SCALE GENOMIC DNA]</scope>
    <source>
        <strain evidence="3 4">K1S02-6</strain>
    </source>
</reference>
<keyword evidence="1 2" id="KW-0732">Signal</keyword>
<dbReference type="PANTHER" id="PTHR30222:SF2">
    <property type="entry name" value="ABC TRANSPORTER SUBSTRATE-BINDING PROTEIN"/>
    <property type="match status" value="1"/>
</dbReference>
<accession>A0A418X941</accession>
<dbReference type="Gene3D" id="3.40.190.10">
    <property type="entry name" value="Periplasmic binding protein-like II"/>
    <property type="match status" value="2"/>
</dbReference>
<evidence type="ECO:0000313" key="4">
    <source>
        <dbReference type="Proteomes" id="UP000284021"/>
    </source>
</evidence>
<protein>
    <submittedName>
        <fullName evidence="3">ABC transporter substrate-binding protein</fullName>
    </submittedName>
</protein>
<evidence type="ECO:0000313" key="3">
    <source>
        <dbReference type="EMBL" id="RJG08997.1"/>
    </source>
</evidence>
<name>A0A418X941_9PSED</name>
<dbReference type="OrthoDB" id="7053620at2"/>
<feature type="chain" id="PRO_5019253766" evidence="2">
    <location>
        <begin position="32"/>
        <end position="353"/>
    </location>
</feature>
<dbReference type="PANTHER" id="PTHR30222">
    <property type="entry name" value="SPERMIDINE/PUTRESCINE-BINDING PERIPLASMIC PROTEIN"/>
    <property type="match status" value="1"/>
</dbReference>
<dbReference type="InterPro" id="IPR006059">
    <property type="entry name" value="SBP"/>
</dbReference>
<dbReference type="AlphaFoldDB" id="A0A418X941"/>
<comment type="caution">
    <text evidence="3">The sequence shown here is derived from an EMBL/GenBank/DDBJ whole genome shotgun (WGS) entry which is preliminary data.</text>
</comment>
<proteinExistence type="predicted"/>
<dbReference type="CDD" id="cd13589">
    <property type="entry name" value="PBP2_polyamine_RpCGA009"/>
    <property type="match status" value="1"/>
</dbReference>
<dbReference type="EMBL" id="QYUR01000008">
    <property type="protein sequence ID" value="RJG08997.1"/>
    <property type="molecule type" value="Genomic_DNA"/>
</dbReference>
<evidence type="ECO:0000256" key="1">
    <source>
        <dbReference type="ARBA" id="ARBA00022729"/>
    </source>
</evidence>
<evidence type="ECO:0000256" key="2">
    <source>
        <dbReference type="SAM" id="SignalP"/>
    </source>
</evidence>
<feature type="signal peptide" evidence="2">
    <location>
        <begin position="1"/>
        <end position="31"/>
    </location>
</feature>
<dbReference type="Pfam" id="PF13416">
    <property type="entry name" value="SBP_bac_8"/>
    <property type="match status" value="1"/>
</dbReference>
<dbReference type="Proteomes" id="UP000284021">
    <property type="component" value="Unassembled WGS sequence"/>
</dbReference>